<dbReference type="EMBL" id="JARKIE010000090">
    <property type="protein sequence ID" value="KAJ7687160.1"/>
    <property type="molecule type" value="Genomic_DNA"/>
</dbReference>
<proteinExistence type="predicted"/>
<comment type="caution">
    <text evidence="1">The sequence shown here is derived from an EMBL/GenBank/DDBJ whole genome shotgun (WGS) entry which is preliminary data.</text>
</comment>
<keyword evidence="2" id="KW-1185">Reference proteome</keyword>
<evidence type="ECO:0000313" key="1">
    <source>
        <dbReference type="EMBL" id="KAJ7687160.1"/>
    </source>
</evidence>
<gene>
    <name evidence="1" type="ORF">B0H17DRAFT_1136478</name>
</gene>
<dbReference type="Proteomes" id="UP001221757">
    <property type="component" value="Unassembled WGS sequence"/>
</dbReference>
<reference evidence="1" key="1">
    <citation type="submission" date="2023-03" db="EMBL/GenBank/DDBJ databases">
        <title>Massive genome expansion in bonnet fungi (Mycena s.s.) driven by repeated elements and novel gene families across ecological guilds.</title>
        <authorList>
            <consortium name="Lawrence Berkeley National Laboratory"/>
            <person name="Harder C.B."/>
            <person name="Miyauchi S."/>
            <person name="Viragh M."/>
            <person name="Kuo A."/>
            <person name="Thoen E."/>
            <person name="Andreopoulos B."/>
            <person name="Lu D."/>
            <person name="Skrede I."/>
            <person name="Drula E."/>
            <person name="Henrissat B."/>
            <person name="Morin E."/>
            <person name="Kohler A."/>
            <person name="Barry K."/>
            <person name="LaButti K."/>
            <person name="Morin E."/>
            <person name="Salamov A."/>
            <person name="Lipzen A."/>
            <person name="Mereny Z."/>
            <person name="Hegedus B."/>
            <person name="Baldrian P."/>
            <person name="Stursova M."/>
            <person name="Weitz H."/>
            <person name="Taylor A."/>
            <person name="Grigoriev I.V."/>
            <person name="Nagy L.G."/>
            <person name="Martin F."/>
            <person name="Kauserud H."/>
        </authorList>
    </citation>
    <scope>NUCLEOTIDE SEQUENCE</scope>
    <source>
        <strain evidence="1">CBHHK067</strain>
    </source>
</reference>
<protein>
    <submittedName>
        <fullName evidence="1">Uncharacterized protein</fullName>
    </submittedName>
</protein>
<evidence type="ECO:0000313" key="2">
    <source>
        <dbReference type="Proteomes" id="UP001221757"/>
    </source>
</evidence>
<name>A0AAD7DDZ9_MYCRO</name>
<dbReference type="AlphaFoldDB" id="A0AAD7DDZ9"/>
<sequence length="217" mass="23456">MTAPTDFRSFYIQWLPRNVLGHSTGKSLDFDGHQIPMTAEIAVNRTPAFALPSAPPSEAAVKDPAVVDPVLPLEDPMILDQTPDAASDGLPTDIPISADVWASEDHRQASALAGKNAYMARIRSNLPSKIISGTAAAGDLSSEFRIAGIYPGEQTDFINPQAQEEEMVWIYMSIGQESEHSSKLLCSTSNLNHPSTPSSNSLVFHGWGLPVGDEWKQ</sequence>
<accession>A0AAD7DDZ9</accession>
<organism evidence="1 2">
    <name type="scientific">Mycena rosella</name>
    <name type="common">Pink bonnet</name>
    <name type="synonym">Agaricus rosellus</name>
    <dbReference type="NCBI Taxonomy" id="1033263"/>
    <lineage>
        <taxon>Eukaryota</taxon>
        <taxon>Fungi</taxon>
        <taxon>Dikarya</taxon>
        <taxon>Basidiomycota</taxon>
        <taxon>Agaricomycotina</taxon>
        <taxon>Agaricomycetes</taxon>
        <taxon>Agaricomycetidae</taxon>
        <taxon>Agaricales</taxon>
        <taxon>Marasmiineae</taxon>
        <taxon>Mycenaceae</taxon>
        <taxon>Mycena</taxon>
    </lineage>
</organism>